<comment type="subunit">
    <text evidence="2">Homodimer.</text>
</comment>
<dbReference type="NCBIfam" id="TIGR00256">
    <property type="entry name" value="D-aminoacyl-tRNA deacylase"/>
    <property type="match status" value="1"/>
</dbReference>
<dbReference type="EMBL" id="BAABRU010000013">
    <property type="protein sequence ID" value="GAA5529907.1"/>
    <property type="molecule type" value="Genomic_DNA"/>
</dbReference>
<comment type="caution">
    <text evidence="3">The sequence shown here is derived from an EMBL/GenBank/DDBJ whole genome shotgun (WGS) entry which is preliminary data.</text>
</comment>
<dbReference type="PANTHER" id="PTHR10472">
    <property type="entry name" value="D-TYROSYL-TRNA TYR DEACYLASE"/>
    <property type="match status" value="1"/>
</dbReference>
<dbReference type="Gene3D" id="3.50.80.10">
    <property type="entry name" value="D-tyrosyl-tRNA(Tyr) deacylase"/>
    <property type="match status" value="1"/>
</dbReference>
<keyword evidence="2" id="KW-0694">RNA-binding</keyword>
<dbReference type="Pfam" id="PF02580">
    <property type="entry name" value="Tyr_Deacylase"/>
    <property type="match status" value="1"/>
</dbReference>
<sequence length="153" mass="16531">MRAIIQRVASASVTVAEQIVGQINAGLLVLLAVSPSDTSDDLQKLADKILNLRIFPDEQDRFDRSLIDCQGQLLVVSQFTLYADTRKGRRPSFTGAAAPALAEPMVEQFIAYCRGQGITTASGQFGAAMQVQLINDGPVTIILDTAEWQHGRG</sequence>
<accession>A0ABP9X3C3</accession>
<dbReference type="PANTHER" id="PTHR10472:SF5">
    <property type="entry name" value="D-AMINOACYL-TRNA DEACYLASE 1"/>
    <property type="match status" value="1"/>
</dbReference>
<proteinExistence type="inferred from homology"/>
<dbReference type="InterPro" id="IPR023509">
    <property type="entry name" value="DTD-like_sf"/>
</dbReference>
<dbReference type="CDD" id="cd00563">
    <property type="entry name" value="Dtyr_deacylase"/>
    <property type="match status" value="1"/>
</dbReference>
<dbReference type="EC" id="3.1.1.-" evidence="2"/>
<evidence type="ECO:0000256" key="2">
    <source>
        <dbReference type="HAMAP-Rule" id="MF_00518"/>
    </source>
</evidence>
<feature type="short sequence motif" description="Gly-cisPro motif, important for rejection of L-amino acids" evidence="2">
    <location>
        <begin position="137"/>
        <end position="138"/>
    </location>
</feature>
<protein>
    <recommendedName>
        <fullName evidence="2">D-aminoacyl-tRNA deacylase</fullName>
        <shortName evidence="2">DTD</shortName>
        <ecNumber evidence="2">3.1.1.96</ecNumber>
    </recommendedName>
    <alternativeName>
        <fullName evidence="2">Gly-tRNA(Ala) deacylase</fullName>
        <ecNumber evidence="2">3.1.1.-</ecNumber>
    </alternativeName>
</protein>
<keyword evidence="4" id="KW-1185">Reference proteome</keyword>
<name>A0ABP9X3C3_9CHLR</name>
<comment type="function">
    <text evidence="2">An aminoacyl-tRNA editing enzyme that deacylates mischarged D-aminoacyl-tRNAs. Also deacylates mischarged glycyl-tRNA(Ala), protecting cells against glycine mischarging by AlaRS. Acts via tRNA-based rather than protein-based catalysis; rejects L-amino acids rather than detecting D-amino acids in the active site. By recycling D-aminoacyl-tRNA to D-amino acids and free tRNA molecules, this enzyme counteracts the toxicity associated with the formation of D-aminoacyl-tRNA entities in vivo and helps enforce protein L-homochirality.</text>
</comment>
<comment type="similarity">
    <text evidence="1 2">Belongs to the DTD family.</text>
</comment>
<dbReference type="HAMAP" id="MF_00518">
    <property type="entry name" value="Deacylase_Dtd"/>
    <property type="match status" value="1"/>
</dbReference>
<evidence type="ECO:0000313" key="4">
    <source>
        <dbReference type="Proteomes" id="UP001428290"/>
    </source>
</evidence>
<keyword evidence="2" id="KW-0963">Cytoplasm</keyword>
<organism evidence="3 4">
    <name type="scientific">Herpetosiphon gulosus</name>
    <dbReference type="NCBI Taxonomy" id="1973496"/>
    <lineage>
        <taxon>Bacteria</taxon>
        <taxon>Bacillati</taxon>
        <taxon>Chloroflexota</taxon>
        <taxon>Chloroflexia</taxon>
        <taxon>Herpetosiphonales</taxon>
        <taxon>Herpetosiphonaceae</taxon>
        <taxon>Herpetosiphon</taxon>
    </lineage>
</organism>
<gene>
    <name evidence="2 3" type="primary">dtd</name>
    <name evidence="3" type="ORF">Hgul01_03721</name>
</gene>
<keyword evidence="2" id="KW-0820">tRNA-binding</keyword>
<dbReference type="SUPFAM" id="SSF69500">
    <property type="entry name" value="DTD-like"/>
    <property type="match status" value="1"/>
</dbReference>
<dbReference type="RefSeq" id="WP_345723497.1">
    <property type="nucleotide sequence ID" value="NZ_BAABRU010000013.1"/>
</dbReference>
<dbReference type="Proteomes" id="UP001428290">
    <property type="component" value="Unassembled WGS sequence"/>
</dbReference>
<dbReference type="InterPro" id="IPR003732">
    <property type="entry name" value="Daa-tRNA_deacyls_DTD"/>
</dbReference>
<evidence type="ECO:0000313" key="3">
    <source>
        <dbReference type="EMBL" id="GAA5529907.1"/>
    </source>
</evidence>
<comment type="catalytic activity">
    <reaction evidence="2">
        <text>a D-aminoacyl-tRNA + H2O = a tRNA + a D-alpha-amino acid + H(+)</text>
        <dbReference type="Rhea" id="RHEA:13953"/>
        <dbReference type="Rhea" id="RHEA-COMP:10123"/>
        <dbReference type="Rhea" id="RHEA-COMP:10124"/>
        <dbReference type="ChEBI" id="CHEBI:15377"/>
        <dbReference type="ChEBI" id="CHEBI:15378"/>
        <dbReference type="ChEBI" id="CHEBI:59871"/>
        <dbReference type="ChEBI" id="CHEBI:78442"/>
        <dbReference type="ChEBI" id="CHEBI:79333"/>
        <dbReference type="EC" id="3.1.1.96"/>
    </reaction>
</comment>
<comment type="subcellular location">
    <subcellularLocation>
        <location evidence="2">Cytoplasm</location>
    </subcellularLocation>
</comment>
<comment type="catalytic activity">
    <reaction evidence="2">
        <text>glycyl-tRNA(Ala) + H2O = tRNA(Ala) + glycine + H(+)</text>
        <dbReference type="Rhea" id="RHEA:53744"/>
        <dbReference type="Rhea" id="RHEA-COMP:9657"/>
        <dbReference type="Rhea" id="RHEA-COMP:13640"/>
        <dbReference type="ChEBI" id="CHEBI:15377"/>
        <dbReference type="ChEBI" id="CHEBI:15378"/>
        <dbReference type="ChEBI" id="CHEBI:57305"/>
        <dbReference type="ChEBI" id="CHEBI:78442"/>
        <dbReference type="ChEBI" id="CHEBI:78522"/>
    </reaction>
</comment>
<dbReference type="EC" id="3.1.1.96" evidence="2"/>
<keyword evidence="2" id="KW-0378">Hydrolase</keyword>
<evidence type="ECO:0000256" key="1">
    <source>
        <dbReference type="ARBA" id="ARBA00009673"/>
    </source>
</evidence>
<comment type="domain">
    <text evidence="2">A Gly-cisPro motif from one monomer fits into the active site of the other monomer to allow specific chiral rejection of L-amino acids.</text>
</comment>
<reference evidence="3 4" key="1">
    <citation type="submission" date="2024-02" db="EMBL/GenBank/DDBJ databases">
        <title>Herpetosiphon gulosus NBRC 112829.</title>
        <authorList>
            <person name="Ichikawa N."/>
            <person name="Katano-Makiyama Y."/>
            <person name="Hidaka K."/>
        </authorList>
    </citation>
    <scope>NUCLEOTIDE SEQUENCE [LARGE SCALE GENOMIC DNA]</scope>
    <source>
        <strain evidence="3 4">NBRC 112829</strain>
    </source>
</reference>